<name>A0AAV3U5I7_9ALTE</name>
<evidence type="ECO:0000256" key="1">
    <source>
        <dbReference type="ARBA" id="ARBA00008748"/>
    </source>
</evidence>
<dbReference type="InterPro" id="IPR023865">
    <property type="entry name" value="Aliphatic_acid_kinase_CS"/>
</dbReference>
<dbReference type="GO" id="GO:0006085">
    <property type="term" value="P:acetyl-CoA biosynthetic process"/>
    <property type="evidence" value="ECO:0007669"/>
    <property type="project" value="UniProtKB-UniRule"/>
</dbReference>
<feature type="site" description="Transition state stabilizer" evidence="9">
    <location>
        <position position="222"/>
    </location>
</feature>
<comment type="subunit">
    <text evidence="9">Homodimer.</text>
</comment>
<dbReference type="PRINTS" id="PR00471">
    <property type="entry name" value="ACETATEKNASE"/>
</dbReference>
<dbReference type="PANTHER" id="PTHR21060:SF21">
    <property type="entry name" value="ACETATE KINASE"/>
    <property type="match status" value="1"/>
</dbReference>
<dbReference type="EMBL" id="BAABLX010000028">
    <property type="protein sequence ID" value="GAA4948692.1"/>
    <property type="molecule type" value="Genomic_DNA"/>
</dbReference>
<keyword evidence="4 9" id="KW-0479">Metal-binding</keyword>
<feature type="active site" description="Proton donor/acceptor" evidence="9">
    <location>
        <position position="131"/>
    </location>
</feature>
<keyword evidence="2 9" id="KW-0963">Cytoplasm</keyword>
<feature type="site" description="Transition state stabilizer" evidence="9">
    <location>
        <position position="162"/>
    </location>
</feature>
<dbReference type="GO" id="GO:0008776">
    <property type="term" value="F:acetate kinase activity"/>
    <property type="evidence" value="ECO:0007669"/>
    <property type="project" value="UniProtKB-UniRule"/>
</dbReference>
<evidence type="ECO:0000256" key="7">
    <source>
        <dbReference type="ARBA" id="ARBA00022840"/>
    </source>
</evidence>
<feature type="binding site" evidence="9">
    <location>
        <position position="16"/>
    </location>
    <ligand>
        <name>ATP</name>
        <dbReference type="ChEBI" id="CHEBI:30616"/>
    </ligand>
</feature>
<feature type="binding site" evidence="9">
    <location>
        <begin position="189"/>
        <end position="193"/>
    </location>
    <ligand>
        <name>ATP</name>
        <dbReference type="ChEBI" id="CHEBI:30616"/>
    </ligand>
</feature>
<evidence type="ECO:0000256" key="6">
    <source>
        <dbReference type="ARBA" id="ARBA00022777"/>
    </source>
</evidence>
<organism evidence="11 12">
    <name type="scientific">Halioxenophilus aromaticivorans</name>
    <dbReference type="NCBI Taxonomy" id="1306992"/>
    <lineage>
        <taxon>Bacteria</taxon>
        <taxon>Pseudomonadati</taxon>
        <taxon>Pseudomonadota</taxon>
        <taxon>Gammaproteobacteria</taxon>
        <taxon>Alteromonadales</taxon>
        <taxon>Alteromonadaceae</taxon>
        <taxon>Halioxenophilus</taxon>
    </lineage>
</organism>
<comment type="caution">
    <text evidence="11">The sequence shown here is derived from an EMBL/GenBank/DDBJ whole genome shotgun (WGS) entry which is preliminary data.</text>
</comment>
<evidence type="ECO:0000256" key="3">
    <source>
        <dbReference type="ARBA" id="ARBA00022679"/>
    </source>
</evidence>
<dbReference type="EC" id="2.7.2.1" evidence="9"/>
<feature type="binding site" evidence="9">
    <location>
        <begin position="309"/>
        <end position="313"/>
    </location>
    <ligand>
        <name>ATP</name>
        <dbReference type="ChEBI" id="CHEBI:30616"/>
    </ligand>
</feature>
<keyword evidence="3 9" id="KW-0808">Transferase</keyword>
<dbReference type="AlphaFoldDB" id="A0AAV3U5I7"/>
<dbReference type="GO" id="GO:0000287">
    <property type="term" value="F:magnesium ion binding"/>
    <property type="evidence" value="ECO:0007669"/>
    <property type="project" value="UniProtKB-UniRule"/>
</dbReference>
<feature type="binding site" evidence="9">
    <location>
        <position position="9"/>
    </location>
    <ligand>
        <name>Mg(2+)</name>
        <dbReference type="ChEBI" id="CHEBI:18420"/>
    </ligand>
</feature>
<dbReference type="InterPro" id="IPR043129">
    <property type="entry name" value="ATPase_NBD"/>
</dbReference>
<reference evidence="12" key="1">
    <citation type="journal article" date="2019" name="Int. J. Syst. Evol. Microbiol.">
        <title>The Global Catalogue of Microorganisms (GCM) 10K type strain sequencing project: providing services to taxonomists for standard genome sequencing and annotation.</title>
        <authorList>
            <consortium name="The Broad Institute Genomics Platform"/>
            <consortium name="The Broad Institute Genome Sequencing Center for Infectious Disease"/>
            <person name="Wu L."/>
            <person name="Ma J."/>
        </authorList>
    </citation>
    <scope>NUCLEOTIDE SEQUENCE [LARGE SCALE GENOMIC DNA]</scope>
    <source>
        <strain evidence="12">JCM 19134</strain>
    </source>
</reference>
<sequence>MEQVYLTLNAGSSNLKYSVYDAQVRHKLTAGKLEFKVSPSDSPDENALSLAVDRVVALVENTFGGDCIAAVGHRVVHGGDFYSQPILVDEEVLVRLKTLIPLAPLHLPAEINAVEIIRQHYPDMAQVVCFDTAFHATQMPLAQWFALPRALNEQGVKRYGFHGLSYQYISTQLACVLQPEHRAKVIVAHLGNGASLCAMQDGKSVTTTMGFTALDGLVMGTRCGELDAGVVLHLCQQQGMSLNEVQQLLYKQSGLLGVSGVSSDMRELERSCKPEALQARQLFCLRAAQKLAGLIPALNGLDAIVFCGGIGEHSAATRTMICDYLAWLGVKLDVHANSVAGAGTQSINRIHAEGSALGVYVIATNEELMIAQQSAALVSPH</sequence>
<comment type="similarity">
    <text evidence="1 9 10">Belongs to the acetokinase family.</text>
</comment>
<feature type="binding site" evidence="9">
    <location>
        <position position="366"/>
    </location>
    <ligand>
        <name>Mg(2+)</name>
        <dbReference type="ChEBI" id="CHEBI:18420"/>
    </ligand>
</feature>
<protein>
    <recommendedName>
        <fullName evidence="9">Acetate kinase</fullName>
        <ecNumber evidence="9">2.7.2.1</ecNumber>
    </recommendedName>
    <alternativeName>
        <fullName evidence="9">Acetokinase</fullName>
    </alternativeName>
</protein>
<dbReference type="RefSeq" id="WP_345424219.1">
    <property type="nucleotide sequence ID" value="NZ_AP031496.1"/>
</dbReference>
<dbReference type="PANTHER" id="PTHR21060">
    <property type="entry name" value="ACETATE KINASE"/>
    <property type="match status" value="1"/>
</dbReference>
<dbReference type="GO" id="GO:0006083">
    <property type="term" value="P:acetate metabolic process"/>
    <property type="evidence" value="ECO:0007669"/>
    <property type="project" value="TreeGrafter"/>
</dbReference>
<evidence type="ECO:0000256" key="5">
    <source>
        <dbReference type="ARBA" id="ARBA00022741"/>
    </source>
</evidence>
<evidence type="ECO:0000256" key="10">
    <source>
        <dbReference type="RuleBase" id="RU003835"/>
    </source>
</evidence>
<keyword evidence="12" id="KW-1185">Reference proteome</keyword>
<proteinExistence type="inferred from homology"/>
<dbReference type="NCBIfam" id="TIGR00016">
    <property type="entry name" value="ackA"/>
    <property type="match status" value="1"/>
</dbReference>
<evidence type="ECO:0000256" key="9">
    <source>
        <dbReference type="HAMAP-Rule" id="MF_00020"/>
    </source>
</evidence>
<comment type="pathway">
    <text evidence="9">Metabolic intermediate biosynthesis; acetyl-CoA biosynthesis; acetyl-CoA from acetate: step 1/2.</text>
</comment>
<dbReference type="Proteomes" id="UP001409585">
    <property type="component" value="Unassembled WGS sequence"/>
</dbReference>
<dbReference type="Gene3D" id="3.30.420.40">
    <property type="match status" value="2"/>
</dbReference>
<dbReference type="Pfam" id="PF00871">
    <property type="entry name" value="Acetate_kinase"/>
    <property type="match status" value="1"/>
</dbReference>
<comment type="function">
    <text evidence="9">Catalyzes the formation of acetyl phosphate from acetate and ATP. Can also catalyze the reverse reaction.</text>
</comment>
<comment type="subcellular location">
    <subcellularLocation>
        <location evidence="9">Cytoplasm</location>
    </subcellularLocation>
</comment>
<keyword evidence="5 9" id="KW-0547">Nucleotide-binding</keyword>
<evidence type="ECO:0000256" key="4">
    <source>
        <dbReference type="ARBA" id="ARBA00022723"/>
    </source>
</evidence>
<comment type="catalytic activity">
    <reaction evidence="9">
        <text>acetate + ATP = acetyl phosphate + ADP</text>
        <dbReference type="Rhea" id="RHEA:11352"/>
        <dbReference type="ChEBI" id="CHEBI:22191"/>
        <dbReference type="ChEBI" id="CHEBI:30089"/>
        <dbReference type="ChEBI" id="CHEBI:30616"/>
        <dbReference type="ChEBI" id="CHEBI:456216"/>
        <dbReference type="EC" id="2.7.2.1"/>
    </reaction>
</comment>
<accession>A0AAV3U5I7</accession>
<keyword evidence="8 9" id="KW-0460">Magnesium</keyword>
<evidence type="ECO:0000313" key="11">
    <source>
        <dbReference type="EMBL" id="GAA4948692.1"/>
    </source>
</evidence>
<dbReference type="SUPFAM" id="SSF53067">
    <property type="entry name" value="Actin-like ATPase domain"/>
    <property type="match status" value="2"/>
</dbReference>
<dbReference type="InterPro" id="IPR004372">
    <property type="entry name" value="Ac/propionate_kinase"/>
</dbReference>
<evidence type="ECO:0000313" key="12">
    <source>
        <dbReference type="Proteomes" id="UP001409585"/>
    </source>
</evidence>
<evidence type="ECO:0000256" key="2">
    <source>
        <dbReference type="ARBA" id="ARBA00022490"/>
    </source>
</evidence>
<comment type="cofactor">
    <cofactor evidence="9">
        <name>Mg(2+)</name>
        <dbReference type="ChEBI" id="CHEBI:18420"/>
    </cofactor>
    <cofactor evidence="9">
        <name>Mn(2+)</name>
        <dbReference type="ChEBI" id="CHEBI:29035"/>
    </cofactor>
    <text evidence="9">Mg(2+). Can also accept Mn(2+).</text>
</comment>
<dbReference type="GO" id="GO:0005524">
    <property type="term" value="F:ATP binding"/>
    <property type="evidence" value="ECO:0007669"/>
    <property type="project" value="UniProtKB-KW"/>
</dbReference>
<keyword evidence="7 9" id="KW-0067">ATP-binding</keyword>
<gene>
    <name evidence="9" type="primary">ackA</name>
    <name evidence="11" type="ORF">GCM10025791_30880</name>
</gene>
<dbReference type="InterPro" id="IPR000890">
    <property type="entry name" value="Aliphatic_acid_kin_short-chain"/>
</dbReference>
<evidence type="ECO:0000256" key="8">
    <source>
        <dbReference type="ARBA" id="ARBA00022842"/>
    </source>
</evidence>
<keyword evidence="6 9" id="KW-0418">Kinase</keyword>
<feature type="binding site" evidence="9">
    <location>
        <begin position="264"/>
        <end position="266"/>
    </location>
    <ligand>
        <name>ATP</name>
        <dbReference type="ChEBI" id="CHEBI:30616"/>
    </ligand>
</feature>
<dbReference type="GO" id="GO:0005829">
    <property type="term" value="C:cytosol"/>
    <property type="evidence" value="ECO:0007669"/>
    <property type="project" value="TreeGrafter"/>
</dbReference>
<feature type="binding site" evidence="9">
    <location>
        <position position="74"/>
    </location>
    <ligand>
        <name>substrate</name>
    </ligand>
</feature>
<dbReference type="HAMAP" id="MF_00020">
    <property type="entry name" value="Acetate_kinase"/>
    <property type="match status" value="1"/>
</dbReference>
<dbReference type="PROSITE" id="PS01076">
    <property type="entry name" value="ACETATE_KINASE_2"/>
    <property type="match status" value="1"/>
</dbReference>
<dbReference type="PIRSF" id="PIRSF000722">
    <property type="entry name" value="Acetate_prop_kin"/>
    <property type="match status" value="1"/>
</dbReference>